<dbReference type="PANTHER" id="PTHR12526">
    <property type="entry name" value="GLYCOSYLTRANSFERASE"/>
    <property type="match status" value="1"/>
</dbReference>
<dbReference type="Gene3D" id="3.40.50.2000">
    <property type="entry name" value="Glycogen Phosphorylase B"/>
    <property type="match status" value="1"/>
</dbReference>
<dbReference type="SUPFAM" id="SSF53756">
    <property type="entry name" value="UDP-Glycosyltransferase/glycogen phosphorylase"/>
    <property type="match status" value="1"/>
</dbReference>
<dbReference type="Pfam" id="PF00534">
    <property type="entry name" value="Glycos_transf_1"/>
    <property type="match status" value="1"/>
</dbReference>
<dbReference type="InterPro" id="IPR001296">
    <property type="entry name" value="Glyco_trans_1"/>
</dbReference>
<evidence type="ECO:0000256" key="2">
    <source>
        <dbReference type="ARBA" id="ARBA00022679"/>
    </source>
</evidence>
<reference evidence="4 5" key="1">
    <citation type="submission" date="2023-05" db="EMBL/GenBank/DDBJ databases">
        <title>Pseudodonghicola sp. nov.</title>
        <authorList>
            <person name="Huang J."/>
        </authorList>
    </citation>
    <scope>NUCLEOTIDE SEQUENCE [LARGE SCALE GENOMIC DNA]</scope>
    <source>
        <strain evidence="4 5">IC7</strain>
    </source>
</reference>
<dbReference type="PANTHER" id="PTHR12526:SF510">
    <property type="entry name" value="D-INOSITOL 3-PHOSPHATE GLYCOSYLTRANSFERASE"/>
    <property type="match status" value="1"/>
</dbReference>
<sequence length="409" mass="44685">MAGHARDRLLLYAPVPAYRRDGQIWVEAQAVNGLRLWATHFSEVTVMMPVAPGAPPAGWRPVVPGQGPLERIALALLPTAYRTGAFLRHLPATRARIRRLIEGADYLSFAIGGLIGDWGAVAALTASAMGRRFAVWTDRVESEVERRTAGSAPWRRRLKARLSHRPMAALERLVIRRAALGLFHGRETYDHYARYCRQPHVVHNIHLAPGDHIGAADLAAKQAELRAGVPLRLIYTGRAEAMKGPFDWLDALRRLKDRDVVFSAEWLGVGALLPQMRERIAALGLEDRVQTPGFVADHHAVLAACRASHLFLFCHLTPESPRCLIEALACGAPLVGYDGAFARDLIQSHGGGVLVPMGEAGALAAALAELDADRDRLAALLERAALDGAPFTDEAVFAHRAELIRTYLS</sequence>
<feature type="domain" description="Glycosyl transferase family 1" evidence="3">
    <location>
        <begin position="230"/>
        <end position="384"/>
    </location>
</feature>
<dbReference type="Proteomes" id="UP001243757">
    <property type="component" value="Unassembled WGS sequence"/>
</dbReference>
<keyword evidence="2 4" id="KW-0808">Transferase</keyword>
<dbReference type="EMBL" id="JASNJD010000001">
    <property type="protein sequence ID" value="MDK3016068.1"/>
    <property type="molecule type" value="Genomic_DNA"/>
</dbReference>
<evidence type="ECO:0000256" key="1">
    <source>
        <dbReference type="ARBA" id="ARBA00022676"/>
    </source>
</evidence>
<dbReference type="GO" id="GO:0016757">
    <property type="term" value="F:glycosyltransferase activity"/>
    <property type="evidence" value="ECO:0007669"/>
    <property type="project" value="UniProtKB-KW"/>
</dbReference>
<gene>
    <name evidence="4" type="ORF">QO033_00185</name>
</gene>
<dbReference type="RefSeq" id="WP_284478894.1">
    <property type="nucleotide sequence ID" value="NZ_JASNJD010000001.1"/>
</dbReference>
<evidence type="ECO:0000259" key="3">
    <source>
        <dbReference type="Pfam" id="PF00534"/>
    </source>
</evidence>
<protein>
    <submittedName>
        <fullName evidence="4">Glycosyltransferase</fullName>
        <ecNumber evidence="4">2.4.-.-</ecNumber>
    </submittedName>
</protein>
<keyword evidence="5" id="KW-1185">Reference proteome</keyword>
<proteinExistence type="predicted"/>
<evidence type="ECO:0000313" key="4">
    <source>
        <dbReference type="EMBL" id="MDK3016068.1"/>
    </source>
</evidence>
<organism evidence="4 5">
    <name type="scientific">Pseudodonghicola flavimaris</name>
    <dbReference type="NCBI Taxonomy" id="3050036"/>
    <lineage>
        <taxon>Bacteria</taxon>
        <taxon>Pseudomonadati</taxon>
        <taxon>Pseudomonadota</taxon>
        <taxon>Alphaproteobacteria</taxon>
        <taxon>Rhodobacterales</taxon>
        <taxon>Paracoccaceae</taxon>
        <taxon>Pseudodonghicola</taxon>
    </lineage>
</organism>
<evidence type="ECO:0000313" key="5">
    <source>
        <dbReference type="Proteomes" id="UP001243757"/>
    </source>
</evidence>
<keyword evidence="1 4" id="KW-0328">Glycosyltransferase</keyword>
<accession>A0ABT7EUS9</accession>
<comment type="caution">
    <text evidence="4">The sequence shown here is derived from an EMBL/GenBank/DDBJ whole genome shotgun (WGS) entry which is preliminary data.</text>
</comment>
<name>A0ABT7EUS9_9RHOB</name>
<dbReference type="EC" id="2.4.-.-" evidence="4"/>